<reference evidence="2" key="1">
    <citation type="submission" date="2018-03" db="EMBL/GenBank/DDBJ databases">
        <authorList>
            <person name="Zecchin S."/>
        </authorList>
    </citation>
    <scope>NUCLEOTIDE SEQUENCE [LARGE SCALE GENOMIC DNA]</scope>
</reference>
<proteinExistence type="predicted"/>
<evidence type="ECO:0000313" key="2">
    <source>
        <dbReference type="Proteomes" id="UP000245125"/>
    </source>
</evidence>
<dbReference type="EMBL" id="OUUY01000001">
    <property type="protein sequence ID" value="SPP99469.1"/>
    <property type="molecule type" value="Genomic_DNA"/>
</dbReference>
<protein>
    <submittedName>
        <fullName evidence="1">Uncharacterized protein</fullName>
    </submittedName>
</protein>
<accession>A0A2U3QDR3</accession>
<name>A0A2U3QDR3_9BACT</name>
<evidence type="ECO:0000313" key="1">
    <source>
        <dbReference type="EMBL" id="SPP99469.1"/>
    </source>
</evidence>
<sequence length="77" mass="9236">MKYQGHQDCLAEELKRLQTYTGIFVDKIYKAHPSSKNVQSYQYIKFRHVNMGWARLADFEGKEGTEQFHRSYCLPYR</sequence>
<keyword evidence="2" id="KW-1185">Reference proteome</keyword>
<organism evidence="1 2">
    <name type="scientific">Candidatus Sulfobium mesophilum</name>
    <dbReference type="NCBI Taxonomy" id="2016548"/>
    <lineage>
        <taxon>Bacteria</taxon>
        <taxon>Pseudomonadati</taxon>
        <taxon>Nitrospirota</taxon>
        <taxon>Nitrospiria</taxon>
        <taxon>Nitrospirales</taxon>
        <taxon>Nitrospiraceae</taxon>
        <taxon>Candidatus Sulfobium</taxon>
    </lineage>
</organism>
<dbReference type="Proteomes" id="UP000245125">
    <property type="component" value="Unassembled WGS sequence"/>
</dbReference>
<gene>
    <name evidence="1" type="ORF">NBG4_10003</name>
</gene>
<dbReference type="AlphaFoldDB" id="A0A2U3QDR3"/>